<comment type="caution">
    <text evidence="1">The sequence shown here is derived from an EMBL/GenBank/DDBJ whole genome shotgun (WGS) entry which is preliminary data.</text>
</comment>
<dbReference type="Proteomes" id="UP001292094">
    <property type="component" value="Unassembled WGS sequence"/>
</dbReference>
<gene>
    <name evidence="1" type="ORF">Pmani_027010</name>
</gene>
<dbReference type="EMBL" id="JAWZYT010002986">
    <property type="protein sequence ID" value="KAK4300808.1"/>
    <property type="molecule type" value="Genomic_DNA"/>
</dbReference>
<feature type="non-terminal residue" evidence="1">
    <location>
        <position position="1"/>
    </location>
</feature>
<keyword evidence="2" id="KW-1185">Reference proteome</keyword>
<reference evidence="1" key="1">
    <citation type="submission" date="2023-11" db="EMBL/GenBank/DDBJ databases">
        <title>Genome assemblies of two species of porcelain crab, Petrolisthes cinctipes and Petrolisthes manimaculis (Anomura: Porcellanidae).</title>
        <authorList>
            <person name="Angst P."/>
        </authorList>
    </citation>
    <scope>NUCLEOTIDE SEQUENCE</scope>
    <source>
        <strain evidence="1">PB745_02</strain>
        <tissue evidence="1">Gill</tissue>
    </source>
</reference>
<organism evidence="1 2">
    <name type="scientific">Petrolisthes manimaculis</name>
    <dbReference type="NCBI Taxonomy" id="1843537"/>
    <lineage>
        <taxon>Eukaryota</taxon>
        <taxon>Metazoa</taxon>
        <taxon>Ecdysozoa</taxon>
        <taxon>Arthropoda</taxon>
        <taxon>Crustacea</taxon>
        <taxon>Multicrustacea</taxon>
        <taxon>Malacostraca</taxon>
        <taxon>Eumalacostraca</taxon>
        <taxon>Eucarida</taxon>
        <taxon>Decapoda</taxon>
        <taxon>Pleocyemata</taxon>
        <taxon>Anomura</taxon>
        <taxon>Galatheoidea</taxon>
        <taxon>Porcellanidae</taxon>
        <taxon>Petrolisthes</taxon>
    </lineage>
</organism>
<sequence>RDHKFVTRLQSVSRPWSQYMSVDTASVDETPLGRVAGGYDVMAVKCDSPLYPLST</sequence>
<accession>A0AAE1P322</accession>
<dbReference type="AlphaFoldDB" id="A0AAE1P322"/>
<protein>
    <submittedName>
        <fullName evidence="1">Uncharacterized protein</fullName>
    </submittedName>
</protein>
<name>A0AAE1P322_9EUCA</name>
<evidence type="ECO:0000313" key="2">
    <source>
        <dbReference type="Proteomes" id="UP001292094"/>
    </source>
</evidence>
<evidence type="ECO:0000313" key="1">
    <source>
        <dbReference type="EMBL" id="KAK4300808.1"/>
    </source>
</evidence>
<proteinExistence type="predicted"/>